<evidence type="ECO:0000313" key="1">
    <source>
        <dbReference type="EMBL" id="AGT11117.1"/>
    </source>
</evidence>
<dbReference type="AlphaFoldDB" id="S5Y0U5"/>
<keyword evidence="1" id="KW-0614">Plasmid</keyword>
<dbReference type="KEGG" id="pami:JCM7686_pAMI5p051"/>
<gene>
    <name evidence="1" type="ORF">JCM7686_pAMI5p051</name>
</gene>
<evidence type="ECO:0000313" key="2">
    <source>
        <dbReference type="Proteomes" id="UP000015480"/>
    </source>
</evidence>
<name>S5Y0U5_PARAH</name>
<sequence>MLGGGGCIQASDDDLKVLRRVAQKIGAILISDEVITSRLALGGLQSVARIIPDLTPSGAAPIWWIASPRPRPMPAPWRHV</sequence>
<dbReference type="PATRIC" id="fig|1367847.3.peg.4077"/>
<protein>
    <submittedName>
        <fullName evidence="1">Uncharacterized protein</fullName>
    </submittedName>
</protein>
<geneLocation type="plasmid" evidence="1 2">
    <name>pAMI5</name>
</geneLocation>
<dbReference type="HOGENOM" id="CLU_2586497_0_0_5"/>
<accession>S5Y0U5</accession>
<dbReference type="InterPro" id="IPR015421">
    <property type="entry name" value="PyrdxlP-dep_Trfase_major"/>
</dbReference>
<reference evidence="1 2" key="1">
    <citation type="journal article" date="2014" name="BMC Genomics">
        <title>Architecture and functions of a multipartite genome of the methylotrophic bacterium Paracoccus aminophilus JCM 7686, containing primary and secondary chromids.</title>
        <authorList>
            <person name="Dziewit L."/>
            <person name="Czarnecki J."/>
            <person name="Wibberg D."/>
            <person name="Radlinska M."/>
            <person name="Mrozek P."/>
            <person name="Szymczak M."/>
            <person name="Schluter A."/>
            <person name="Puhler A."/>
            <person name="Bartosik D."/>
        </authorList>
    </citation>
    <scope>NUCLEOTIDE SEQUENCE [LARGE SCALE GENOMIC DNA]</scope>
    <source>
        <strain evidence="1">JCM 7686</strain>
        <plasmid evidence="2">Plasmid pAMI5</plasmid>
    </source>
</reference>
<dbReference type="Gene3D" id="3.40.640.10">
    <property type="entry name" value="Type I PLP-dependent aspartate aminotransferase-like (Major domain)"/>
    <property type="match status" value="1"/>
</dbReference>
<dbReference type="EMBL" id="CP006653">
    <property type="protein sequence ID" value="AGT11117.1"/>
    <property type="molecule type" value="Genomic_DNA"/>
</dbReference>
<keyword evidence="2" id="KW-1185">Reference proteome</keyword>
<dbReference type="Proteomes" id="UP000015480">
    <property type="component" value="Plasmid pAMI5"/>
</dbReference>
<organism evidence="1 2">
    <name type="scientific">Paracoccus aminophilus JCM 7686</name>
    <dbReference type="NCBI Taxonomy" id="1367847"/>
    <lineage>
        <taxon>Bacteria</taxon>
        <taxon>Pseudomonadati</taxon>
        <taxon>Pseudomonadota</taxon>
        <taxon>Alphaproteobacteria</taxon>
        <taxon>Rhodobacterales</taxon>
        <taxon>Paracoccaceae</taxon>
        <taxon>Paracoccus</taxon>
    </lineage>
</organism>
<proteinExistence type="predicted"/>
<dbReference type="InterPro" id="IPR015424">
    <property type="entry name" value="PyrdxlP-dep_Trfase"/>
</dbReference>
<dbReference type="SUPFAM" id="SSF53383">
    <property type="entry name" value="PLP-dependent transferases"/>
    <property type="match status" value="1"/>
</dbReference>